<name>A0A2P2IVP2_RHIMU</name>
<evidence type="ECO:0000313" key="1">
    <source>
        <dbReference type="EMBL" id="MBW85294.1"/>
    </source>
</evidence>
<dbReference type="AlphaFoldDB" id="A0A2P2IVP2"/>
<sequence>MSIKFPHDFSVKRNNQVKSFNKLNFPVRKDLSHGMSQ</sequence>
<proteinExistence type="predicted"/>
<reference evidence="1" key="1">
    <citation type="submission" date="2018-02" db="EMBL/GenBank/DDBJ databases">
        <title>Rhizophora mucronata_Transcriptome.</title>
        <authorList>
            <person name="Meera S.P."/>
            <person name="Sreeshan A."/>
            <person name="Augustine A."/>
        </authorList>
    </citation>
    <scope>NUCLEOTIDE SEQUENCE</scope>
    <source>
        <tissue evidence="1">Leaf</tissue>
    </source>
</reference>
<accession>A0A2P2IVP2</accession>
<organism evidence="1">
    <name type="scientific">Rhizophora mucronata</name>
    <name type="common">Asiatic mangrove</name>
    <dbReference type="NCBI Taxonomy" id="61149"/>
    <lineage>
        <taxon>Eukaryota</taxon>
        <taxon>Viridiplantae</taxon>
        <taxon>Streptophyta</taxon>
        <taxon>Embryophyta</taxon>
        <taxon>Tracheophyta</taxon>
        <taxon>Spermatophyta</taxon>
        <taxon>Magnoliopsida</taxon>
        <taxon>eudicotyledons</taxon>
        <taxon>Gunneridae</taxon>
        <taxon>Pentapetalae</taxon>
        <taxon>rosids</taxon>
        <taxon>fabids</taxon>
        <taxon>Malpighiales</taxon>
        <taxon>Rhizophoraceae</taxon>
        <taxon>Rhizophora</taxon>
    </lineage>
</organism>
<protein>
    <submittedName>
        <fullName evidence="1">Uncharacterized protein</fullName>
    </submittedName>
</protein>
<dbReference type="EMBL" id="GGEC01004811">
    <property type="protein sequence ID" value="MBW85294.1"/>
    <property type="molecule type" value="Transcribed_RNA"/>
</dbReference>